<keyword evidence="2 5" id="KW-0853">WD repeat</keyword>
<comment type="caution">
    <text evidence="7">The sequence shown here is derived from an EMBL/GenBank/DDBJ whole genome shotgun (WGS) entry which is preliminary data.</text>
</comment>
<dbReference type="SMART" id="SM00320">
    <property type="entry name" value="WD40"/>
    <property type="match status" value="6"/>
</dbReference>
<dbReference type="InterPro" id="IPR015943">
    <property type="entry name" value="WD40/YVTN_repeat-like_dom_sf"/>
</dbReference>
<name>G4TE88_SERID</name>
<keyword evidence="4" id="KW-0539">Nucleus</keyword>
<sequence>MQDVLLLNSKKRKRSSSLRSAPPEKVQKKSKPSRGTVVVHRRRKKDEDLTSSGSENGDRDADDLRADVIDPNISGEEDLEETAGEKRLRLAKIYLESVKNTLADGEFDAAELDRDIISSRLQQDVLQHSGKVHIFLGSQIRGAATTRLVTRGHRLAVTGAAISEDGKRLYTCAKDGSVIQWDIASGKQVICIRKQIIENKGKGKRRADVEEPTGHTDELWALALSSDGKYLATGGKDRRVGIWETEKIKWLRCFKGHKDSISGLAFRKGSNQLYSASHDRSVKLFDLSVMGYVETLFGHQDRISDIDALRGETALTSGCRDKSVRYWKVHEETQIVFRGGTKSVLREVLEGALDADGDEALGETHKQRERRDFVEGSIDCVAMVDESTFLSGGDSGTISLWSTNKKKPIFKQHLAHGLTEHESETHGAAVHPRWITSLAALPYSDIFASGSWDGHIRLWQLDPKLKSFSALATTIPVCGVVNSLQVVQVPRQSVMNASWMATAHSGLRTNGHGRGKSAVDQAKSVLVVAAIGQEPRTGRWIKVGGEAKNCGVVVPLEIDA</sequence>
<evidence type="ECO:0000256" key="1">
    <source>
        <dbReference type="ARBA" id="ARBA00004123"/>
    </source>
</evidence>
<dbReference type="OrthoDB" id="189968at2759"/>
<dbReference type="Proteomes" id="UP000007148">
    <property type="component" value="Unassembled WGS sequence"/>
</dbReference>
<feature type="repeat" description="WD" evidence="5">
    <location>
        <begin position="150"/>
        <end position="191"/>
    </location>
</feature>
<accession>G4TE88</accession>
<reference evidence="7 8" key="1">
    <citation type="journal article" date="2011" name="PLoS Pathog.">
        <title>Endophytic Life Strategies Decoded by Genome and Transcriptome Analyses of the Mutualistic Root Symbiont Piriformospora indica.</title>
        <authorList>
            <person name="Zuccaro A."/>
            <person name="Lahrmann U."/>
            <person name="Guldener U."/>
            <person name="Langen G."/>
            <person name="Pfiffi S."/>
            <person name="Biedenkopf D."/>
            <person name="Wong P."/>
            <person name="Samans B."/>
            <person name="Grimm C."/>
            <person name="Basiewicz M."/>
            <person name="Murat C."/>
            <person name="Martin F."/>
            <person name="Kogel K.H."/>
        </authorList>
    </citation>
    <scope>NUCLEOTIDE SEQUENCE [LARGE SCALE GENOMIC DNA]</scope>
    <source>
        <strain evidence="7 8">DSM 11827</strain>
    </source>
</reference>
<proteinExistence type="predicted"/>
<feature type="repeat" description="WD" evidence="5">
    <location>
        <begin position="254"/>
        <end position="295"/>
    </location>
</feature>
<feature type="repeat" description="WD" evidence="5">
    <location>
        <begin position="212"/>
        <end position="246"/>
    </location>
</feature>
<feature type="compositionally biased region" description="Basic and acidic residues" evidence="6">
    <location>
        <begin position="56"/>
        <end position="68"/>
    </location>
</feature>
<evidence type="ECO:0000313" key="7">
    <source>
        <dbReference type="EMBL" id="CCA69618.1"/>
    </source>
</evidence>
<dbReference type="FunCoup" id="G4TE88">
    <property type="interactions" value="574"/>
</dbReference>
<feature type="repeat" description="WD" evidence="5">
    <location>
        <begin position="296"/>
        <end position="337"/>
    </location>
</feature>
<keyword evidence="3" id="KW-0677">Repeat</keyword>
<dbReference type="PANTHER" id="PTHR19865">
    <property type="entry name" value="U3 SMALL NUCLEOLAR RNA INTERACTING PROTEIN 2"/>
    <property type="match status" value="1"/>
</dbReference>
<dbReference type="OMA" id="CSLRIWK"/>
<dbReference type="HOGENOM" id="CLU_014017_1_0_1"/>
<evidence type="ECO:0000256" key="2">
    <source>
        <dbReference type="ARBA" id="ARBA00022574"/>
    </source>
</evidence>
<evidence type="ECO:0000256" key="3">
    <source>
        <dbReference type="ARBA" id="ARBA00022737"/>
    </source>
</evidence>
<dbReference type="SUPFAM" id="SSF50978">
    <property type="entry name" value="WD40 repeat-like"/>
    <property type="match status" value="1"/>
</dbReference>
<dbReference type="FunFam" id="2.130.10.10:FF:000899">
    <property type="entry name" value="Chromosome 15, whole genome shotgun sequence"/>
    <property type="match status" value="1"/>
</dbReference>
<dbReference type="STRING" id="1109443.G4TE88"/>
<dbReference type="InterPro" id="IPR019775">
    <property type="entry name" value="WD40_repeat_CS"/>
</dbReference>
<dbReference type="eggNOG" id="KOG0299">
    <property type="taxonomic scope" value="Eukaryota"/>
</dbReference>
<dbReference type="GO" id="GO:0034511">
    <property type="term" value="F:U3 snoRNA binding"/>
    <property type="evidence" value="ECO:0007669"/>
    <property type="project" value="InterPro"/>
</dbReference>
<feature type="repeat" description="WD" evidence="5">
    <location>
        <begin position="428"/>
        <end position="462"/>
    </location>
</feature>
<gene>
    <name evidence="7" type="ORF">PIIN_03557</name>
</gene>
<dbReference type="Gene3D" id="2.130.10.10">
    <property type="entry name" value="YVTN repeat-like/Quinoprotein amine dehydrogenase"/>
    <property type="match status" value="2"/>
</dbReference>
<protein>
    <submittedName>
        <fullName evidence="7">Related to RRP9-protein associated with the U3 small nucleolar RNA</fullName>
    </submittedName>
</protein>
<comment type="subcellular location">
    <subcellularLocation>
        <location evidence="1">Nucleus</location>
    </subcellularLocation>
</comment>
<dbReference type="CDD" id="cd00200">
    <property type="entry name" value="WD40"/>
    <property type="match status" value="1"/>
</dbReference>
<dbReference type="InterPro" id="IPR039241">
    <property type="entry name" value="Rrp9-like"/>
</dbReference>
<dbReference type="PROSITE" id="PS50082">
    <property type="entry name" value="WD_REPEATS_2"/>
    <property type="match status" value="5"/>
</dbReference>
<dbReference type="GO" id="GO:0032040">
    <property type="term" value="C:small-subunit processome"/>
    <property type="evidence" value="ECO:0007669"/>
    <property type="project" value="TreeGrafter"/>
</dbReference>
<keyword evidence="8" id="KW-1185">Reference proteome</keyword>
<dbReference type="PANTHER" id="PTHR19865:SF0">
    <property type="entry name" value="U3 SMALL NUCLEOLAR RNA-INTERACTING PROTEIN 2"/>
    <property type="match status" value="1"/>
</dbReference>
<dbReference type="PROSITE" id="PS00678">
    <property type="entry name" value="WD_REPEATS_1"/>
    <property type="match status" value="1"/>
</dbReference>
<dbReference type="Pfam" id="PF00400">
    <property type="entry name" value="WD40"/>
    <property type="match status" value="5"/>
</dbReference>
<dbReference type="InterPro" id="IPR001680">
    <property type="entry name" value="WD40_rpt"/>
</dbReference>
<feature type="region of interest" description="Disordered" evidence="6">
    <location>
        <begin position="1"/>
        <end position="81"/>
    </location>
</feature>
<evidence type="ECO:0000256" key="4">
    <source>
        <dbReference type="ARBA" id="ARBA00023242"/>
    </source>
</evidence>
<dbReference type="PROSITE" id="PS50294">
    <property type="entry name" value="WD_REPEATS_REGION"/>
    <property type="match status" value="4"/>
</dbReference>
<dbReference type="AlphaFoldDB" id="G4TE88"/>
<organism evidence="7 8">
    <name type="scientific">Serendipita indica (strain DSM 11827)</name>
    <name type="common">Root endophyte fungus</name>
    <name type="synonym">Piriformospora indica</name>
    <dbReference type="NCBI Taxonomy" id="1109443"/>
    <lineage>
        <taxon>Eukaryota</taxon>
        <taxon>Fungi</taxon>
        <taxon>Dikarya</taxon>
        <taxon>Basidiomycota</taxon>
        <taxon>Agaricomycotina</taxon>
        <taxon>Agaricomycetes</taxon>
        <taxon>Sebacinales</taxon>
        <taxon>Serendipitaceae</taxon>
        <taxon>Serendipita</taxon>
    </lineage>
</organism>
<dbReference type="InParanoid" id="G4TE88"/>
<dbReference type="EMBL" id="CAFZ01000059">
    <property type="protein sequence ID" value="CCA69618.1"/>
    <property type="molecule type" value="Genomic_DNA"/>
</dbReference>
<evidence type="ECO:0000313" key="8">
    <source>
        <dbReference type="Proteomes" id="UP000007148"/>
    </source>
</evidence>
<evidence type="ECO:0000256" key="5">
    <source>
        <dbReference type="PROSITE-ProRule" id="PRU00221"/>
    </source>
</evidence>
<dbReference type="InterPro" id="IPR036322">
    <property type="entry name" value="WD40_repeat_dom_sf"/>
</dbReference>
<evidence type="ECO:0000256" key="6">
    <source>
        <dbReference type="SAM" id="MobiDB-lite"/>
    </source>
</evidence>